<keyword evidence="2" id="KW-0472">Membrane</keyword>
<dbReference type="GO" id="GO:0004519">
    <property type="term" value="F:endonuclease activity"/>
    <property type="evidence" value="ECO:0007669"/>
    <property type="project" value="UniProtKB-KW"/>
</dbReference>
<protein>
    <submittedName>
        <fullName evidence="4">Endonuclease/exonuclease/phosphatase family protein</fullName>
    </submittedName>
</protein>
<dbReference type="SUPFAM" id="SSF56219">
    <property type="entry name" value="DNase I-like"/>
    <property type="match status" value="1"/>
</dbReference>
<feature type="region of interest" description="Disordered" evidence="1">
    <location>
        <begin position="1"/>
        <end position="34"/>
    </location>
</feature>
<feature type="transmembrane region" description="Helical" evidence="2">
    <location>
        <begin position="39"/>
        <end position="59"/>
    </location>
</feature>
<keyword evidence="4" id="KW-0378">Hydrolase</keyword>
<feature type="transmembrane region" description="Helical" evidence="2">
    <location>
        <begin position="71"/>
        <end position="91"/>
    </location>
</feature>
<feature type="domain" description="Endonuclease/exonuclease/phosphatase" evidence="3">
    <location>
        <begin position="134"/>
        <end position="332"/>
    </location>
</feature>
<keyword evidence="4" id="KW-0540">Nuclease</keyword>
<gene>
    <name evidence="4" type="ORF">VSQ78_11580</name>
</gene>
<keyword evidence="4" id="KW-0255">Endonuclease</keyword>
<dbReference type="Gene3D" id="3.60.10.10">
    <property type="entry name" value="Endonuclease/exonuclease/phosphatase"/>
    <property type="match status" value="1"/>
</dbReference>
<dbReference type="EMBL" id="JAYMRS010000003">
    <property type="protein sequence ID" value="MFB8768345.1"/>
    <property type="molecule type" value="Genomic_DNA"/>
</dbReference>
<evidence type="ECO:0000256" key="2">
    <source>
        <dbReference type="SAM" id="Phobius"/>
    </source>
</evidence>
<keyword evidence="5" id="KW-1185">Reference proteome</keyword>
<accession>A0ABV5DUV9</accession>
<comment type="caution">
    <text evidence="4">The sequence shown here is derived from an EMBL/GenBank/DDBJ whole genome shotgun (WGS) entry which is preliminary data.</text>
</comment>
<proteinExistence type="predicted"/>
<dbReference type="Pfam" id="PF03372">
    <property type="entry name" value="Exo_endo_phos"/>
    <property type="match status" value="1"/>
</dbReference>
<feature type="compositionally biased region" description="Basic and acidic residues" evidence="1">
    <location>
        <begin position="14"/>
        <end position="34"/>
    </location>
</feature>
<evidence type="ECO:0000313" key="5">
    <source>
        <dbReference type="Proteomes" id="UP001585053"/>
    </source>
</evidence>
<reference evidence="4 5" key="1">
    <citation type="submission" date="2024-01" db="EMBL/GenBank/DDBJ databases">
        <title>Genome mining of biosynthetic gene clusters to explore secondary metabolites of Streptomyces sp.</title>
        <authorList>
            <person name="Baig A."/>
            <person name="Ajitkumar Shintre N."/>
            <person name="Kumar H."/>
            <person name="Anbarasu A."/>
            <person name="Ramaiah S."/>
        </authorList>
    </citation>
    <scope>NUCLEOTIDE SEQUENCE [LARGE SCALE GENOMIC DNA]</scope>
    <source>
        <strain evidence="4 5">A01</strain>
    </source>
</reference>
<evidence type="ECO:0000256" key="1">
    <source>
        <dbReference type="SAM" id="MobiDB-lite"/>
    </source>
</evidence>
<organism evidence="4 5">
    <name type="scientific">Nocardiopsis alba</name>
    <dbReference type="NCBI Taxonomy" id="53437"/>
    <lineage>
        <taxon>Bacteria</taxon>
        <taxon>Bacillati</taxon>
        <taxon>Actinomycetota</taxon>
        <taxon>Actinomycetes</taxon>
        <taxon>Streptosporangiales</taxon>
        <taxon>Nocardiopsidaceae</taxon>
        <taxon>Nocardiopsis</taxon>
    </lineage>
</organism>
<dbReference type="InterPro" id="IPR036691">
    <property type="entry name" value="Endo/exonu/phosph_ase_sf"/>
</dbReference>
<evidence type="ECO:0000313" key="4">
    <source>
        <dbReference type="EMBL" id="MFB8768345.1"/>
    </source>
</evidence>
<feature type="transmembrane region" description="Helical" evidence="2">
    <location>
        <begin position="98"/>
        <end position="117"/>
    </location>
</feature>
<name>A0ABV5DUV9_9ACTN</name>
<dbReference type="RefSeq" id="WP_376737261.1">
    <property type="nucleotide sequence ID" value="NZ_JAYMRS010000003.1"/>
</dbReference>
<evidence type="ECO:0000259" key="3">
    <source>
        <dbReference type="Pfam" id="PF03372"/>
    </source>
</evidence>
<dbReference type="InterPro" id="IPR005135">
    <property type="entry name" value="Endo/exonuclease/phosphatase"/>
</dbReference>
<keyword evidence="2" id="KW-1133">Transmembrane helix</keyword>
<dbReference type="Proteomes" id="UP001585053">
    <property type="component" value="Unassembled WGS sequence"/>
</dbReference>
<keyword evidence="2" id="KW-0812">Transmembrane</keyword>
<sequence>MPASHSGIDPPIPWEKRMPPFRPRRSDAPPREVRPRNKWVSGLAVAVAVGLLLFSGLRLVGLERGFPLVPLMAYAPLVLFTIPVLVVAFLLMRRFAAAGAAMVAFALLAIAILPRLIDEGPIPPEVPGPELRVLTLNTHFGSVAPETIVDLAREHEMDVLTLQEVTPELYAGLEEAGLAEVLPYSMDHSAPAADGGTVHSVYPLTPVGDPGREIDSLSMPHASLEVPGTARPVEVVSVHPMSPRRPSSMEVWEWGLLMLPPATEDTTRILAGDFNATLDHAAMRHVVFEGYVDAADVTGQGLTGTWPVGKPLPKVTLDHVLVDHRAAVDGLDFLDVEGTTHRALVADLTLPGE</sequence>